<dbReference type="FunFam" id="1.10.10.10:FF:000005">
    <property type="entry name" value="Two-component system response regulator"/>
    <property type="match status" value="1"/>
</dbReference>
<keyword evidence="11" id="KW-1185">Reference proteome</keyword>
<dbReference type="InterPro" id="IPR036388">
    <property type="entry name" value="WH-like_DNA-bd_sf"/>
</dbReference>
<dbReference type="InterPro" id="IPR039420">
    <property type="entry name" value="WalR-like"/>
</dbReference>
<dbReference type="PROSITE" id="PS50110">
    <property type="entry name" value="RESPONSE_REGULATORY"/>
    <property type="match status" value="1"/>
</dbReference>
<dbReference type="InterPro" id="IPR011006">
    <property type="entry name" value="CheY-like_superfamily"/>
</dbReference>
<dbReference type="GO" id="GO:0000976">
    <property type="term" value="F:transcription cis-regulatory region binding"/>
    <property type="evidence" value="ECO:0007669"/>
    <property type="project" value="TreeGrafter"/>
</dbReference>
<keyword evidence="4 7" id="KW-0238">DNA-binding</keyword>
<reference evidence="11" key="1">
    <citation type="submission" date="2015-08" db="EMBL/GenBank/DDBJ databases">
        <title>Fjat-10028 dsm 16317.</title>
        <authorList>
            <person name="Liu B."/>
            <person name="Wang J."/>
            <person name="Zhu Y."/>
            <person name="Liu G."/>
            <person name="Chen Q."/>
            <person name="Chen Z."/>
            <person name="Lan J."/>
            <person name="Che J."/>
            <person name="Ge C."/>
            <person name="Shi H."/>
            <person name="Pan Z."/>
            <person name="Liu X."/>
        </authorList>
    </citation>
    <scope>NUCLEOTIDE SEQUENCE [LARGE SCALE GENOMIC DNA]</scope>
    <source>
        <strain evidence="11">DSM 16317</strain>
    </source>
</reference>
<dbReference type="AlphaFoldDB" id="A0A0M0LJ71"/>
<dbReference type="STRING" id="263475.AMD00_00460"/>
<comment type="caution">
    <text evidence="10">The sequence shown here is derived from an EMBL/GenBank/DDBJ whole genome shotgun (WGS) entry which is preliminary data.</text>
</comment>
<evidence type="ECO:0000259" key="8">
    <source>
        <dbReference type="PROSITE" id="PS50110"/>
    </source>
</evidence>
<dbReference type="Proteomes" id="UP000036867">
    <property type="component" value="Unassembled WGS sequence"/>
</dbReference>
<dbReference type="InterPro" id="IPR001789">
    <property type="entry name" value="Sig_transdc_resp-reg_receiver"/>
</dbReference>
<keyword evidence="1 6" id="KW-0597">Phosphoprotein</keyword>
<accession>A0A0M0LJ71</accession>
<dbReference type="CDD" id="cd17624">
    <property type="entry name" value="REC_OmpR_PmrA-like"/>
    <property type="match status" value="1"/>
</dbReference>
<dbReference type="Gene3D" id="3.40.50.2300">
    <property type="match status" value="1"/>
</dbReference>
<dbReference type="PATRIC" id="fig|263475.3.peg.392"/>
<evidence type="ECO:0000256" key="1">
    <source>
        <dbReference type="ARBA" id="ARBA00022553"/>
    </source>
</evidence>
<evidence type="ECO:0000256" key="3">
    <source>
        <dbReference type="ARBA" id="ARBA00023015"/>
    </source>
</evidence>
<keyword evidence="2" id="KW-0902">Two-component regulatory system</keyword>
<name>A0A0M0LJ71_9BACL</name>
<dbReference type="GO" id="GO:0000156">
    <property type="term" value="F:phosphorelay response regulator activity"/>
    <property type="evidence" value="ECO:0007669"/>
    <property type="project" value="TreeGrafter"/>
</dbReference>
<evidence type="ECO:0000256" key="2">
    <source>
        <dbReference type="ARBA" id="ARBA00023012"/>
    </source>
</evidence>
<dbReference type="GeneID" id="301134596"/>
<dbReference type="PANTHER" id="PTHR48111">
    <property type="entry name" value="REGULATOR OF RPOS"/>
    <property type="match status" value="1"/>
</dbReference>
<evidence type="ECO:0000313" key="11">
    <source>
        <dbReference type="Proteomes" id="UP000036867"/>
    </source>
</evidence>
<dbReference type="OrthoDB" id="9790442at2"/>
<organism evidence="10 11">
    <name type="scientific">Viridibacillus arvi</name>
    <dbReference type="NCBI Taxonomy" id="263475"/>
    <lineage>
        <taxon>Bacteria</taxon>
        <taxon>Bacillati</taxon>
        <taxon>Bacillota</taxon>
        <taxon>Bacilli</taxon>
        <taxon>Bacillales</taxon>
        <taxon>Caryophanaceae</taxon>
        <taxon>Viridibacillus</taxon>
    </lineage>
</organism>
<feature type="DNA-binding region" description="OmpR/PhoB-type" evidence="7">
    <location>
        <begin position="126"/>
        <end position="224"/>
    </location>
</feature>
<dbReference type="EMBL" id="LILB01000001">
    <property type="protein sequence ID" value="KOO51026.1"/>
    <property type="molecule type" value="Genomic_DNA"/>
</dbReference>
<evidence type="ECO:0000256" key="7">
    <source>
        <dbReference type="PROSITE-ProRule" id="PRU01091"/>
    </source>
</evidence>
<keyword evidence="5" id="KW-0804">Transcription</keyword>
<sequence>MKILLAEDDHRLGKMLEHMLKRKEGYSVEWYTNGNEAYEYALSSHYDVLILDWMLPELDGITVCQRLRKSGYTGAIIILTAKDNVMDRVKGLDSGADDYLTKPFEFEELFARIRVLARRNFAPLHGDVFILGNLTIDRTKHTLHREGIEISLTPREFHLLDLLIRNKGKVLTREVILDRVWGYHADVGSNSVDAYIKLLRKKIDVPGEKTIISSIRGVGYSVEK</sequence>
<feature type="domain" description="OmpR/PhoB-type" evidence="9">
    <location>
        <begin position="126"/>
        <end position="224"/>
    </location>
</feature>
<protein>
    <submittedName>
        <fullName evidence="10">Regulator</fullName>
    </submittedName>
</protein>
<keyword evidence="3" id="KW-0805">Transcription regulation</keyword>
<dbReference type="CDD" id="cd00383">
    <property type="entry name" value="trans_reg_C"/>
    <property type="match status" value="1"/>
</dbReference>
<dbReference type="SMART" id="SM00862">
    <property type="entry name" value="Trans_reg_C"/>
    <property type="match status" value="1"/>
</dbReference>
<evidence type="ECO:0000256" key="4">
    <source>
        <dbReference type="ARBA" id="ARBA00023125"/>
    </source>
</evidence>
<dbReference type="PROSITE" id="PS51755">
    <property type="entry name" value="OMPR_PHOB"/>
    <property type="match status" value="1"/>
</dbReference>
<dbReference type="Gene3D" id="6.10.250.690">
    <property type="match status" value="1"/>
</dbReference>
<dbReference type="PANTHER" id="PTHR48111:SF22">
    <property type="entry name" value="REGULATOR OF RPOS"/>
    <property type="match status" value="1"/>
</dbReference>
<proteinExistence type="predicted"/>
<evidence type="ECO:0000259" key="9">
    <source>
        <dbReference type="PROSITE" id="PS51755"/>
    </source>
</evidence>
<dbReference type="Pfam" id="PF00486">
    <property type="entry name" value="Trans_reg_C"/>
    <property type="match status" value="1"/>
</dbReference>
<evidence type="ECO:0000313" key="10">
    <source>
        <dbReference type="EMBL" id="KOO51026.1"/>
    </source>
</evidence>
<dbReference type="FunFam" id="3.40.50.2300:FF:000002">
    <property type="entry name" value="DNA-binding response regulator PhoP"/>
    <property type="match status" value="1"/>
</dbReference>
<feature type="modified residue" description="4-aspartylphosphate" evidence="6">
    <location>
        <position position="52"/>
    </location>
</feature>
<dbReference type="GO" id="GO:0032993">
    <property type="term" value="C:protein-DNA complex"/>
    <property type="evidence" value="ECO:0007669"/>
    <property type="project" value="TreeGrafter"/>
</dbReference>
<dbReference type="InterPro" id="IPR016032">
    <property type="entry name" value="Sig_transdc_resp-reg_C-effctor"/>
</dbReference>
<evidence type="ECO:0000256" key="6">
    <source>
        <dbReference type="PROSITE-ProRule" id="PRU00169"/>
    </source>
</evidence>
<dbReference type="InterPro" id="IPR001867">
    <property type="entry name" value="OmpR/PhoB-type_DNA-bd"/>
</dbReference>
<dbReference type="Gene3D" id="1.10.10.10">
    <property type="entry name" value="Winged helix-like DNA-binding domain superfamily/Winged helix DNA-binding domain"/>
    <property type="match status" value="1"/>
</dbReference>
<dbReference type="SUPFAM" id="SSF46894">
    <property type="entry name" value="C-terminal effector domain of the bipartite response regulators"/>
    <property type="match status" value="1"/>
</dbReference>
<dbReference type="Pfam" id="PF00072">
    <property type="entry name" value="Response_reg"/>
    <property type="match status" value="1"/>
</dbReference>
<dbReference type="RefSeq" id="WP_053415141.1">
    <property type="nucleotide sequence ID" value="NZ_LILB01000001.1"/>
</dbReference>
<dbReference type="GO" id="GO:0005829">
    <property type="term" value="C:cytosol"/>
    <property type="evidence" value="ECO:0007669"/>
    <property type="project" value="TreeGrafter"/>
</dbReference>
<feature type="domain" description="Response regulatory" evidence="8">
    <location>
        <begin position="2"/>
        <end position="117"/>
    </location>
</feature>
<evidence type="ECO:0000256" key="5">
    <source>
        <dbReference type="ARBA" id="ARBA00023163"/>
    </source>
</evidence>
<gene>
    <name evidence="10" type="ORF">AMD00_00460</name>
</gene>
<dbReference type="GO" id="GO:0006355">
    <property type="term" value="P:regulation of DNA-templated transcription"/>
    <property type="evidence" value="ECO:0007669"/>
    <property type="project" value="InterPro"/>
</dbReference>
<dbReference type="SMART" id="SM00448">
    <property type="entry name" value="REC"/>
    <property type="match status" value="1"/>
</dbReference>
<dbReference type="SUPFAM" id="SSF52172">
    <property type="entry name" value="CheY-like"/>
    <property type="match status" value="1"/>
</dbReference>